<evidence type="ECO:0000256" key="4">
    <source>
        <dbReference type="PROSITE-ProRule" id="PRU00335"/>
    </source>
</evidence>
<keyword evidence="3" id="KW-0804">Transcription</keyword>
<gene>
    <name evidence="6" type="ORF">M5X16_08165</name>
    <name evidence="7" type="ORF">PC41400_07410</name>
</gene>
<dbReference type="Gene3D" id="1.10.10.60">
    <property type="entry name" value="Homeodomain-like"/>
    <property type="match status" value="1"/>
</dbReference>
<dbReference type="GeneID" id="95374644"/>
<dbReference type="InterPro" id="IPR023772">
    <property type="entry name" value="DNA-bd_HTH_TetR-type_CS"/>
</dbReference>
<dbReference type="PRINTS" id="PR00455">
    <property type="entry name" value="HTHTETR"/>
</dbReference>
<feature type="domain" description="HTH tetR-type" evidence="5">
    <location>
        <begin position="6"/>
        <end position="66"/>
    </location>
</feature>
<protein>
    <submittedName>
        <fullName evidence="7">TetR/AcrR family transcriptional regulator</fullName>
    </submittedName>
</protein>
<dbReference type="Pfam" id="PF00440">
    <property type="entry name" value="TetR_N"/>
    <property type="match status" value="1"/>
</dbReference>
<keyword evidence="9" id="KW-1185">Reference proteome</keyword>
<evidence type="ECO:0000256" key="1">
    <source>
        <dbReference type="ARBA" id="ARBA00023015"/>
    </source>
</evidence>
<dbReference type="GO" id="GO:0003677">
    <property type="term" value="F:DNA binding"/>
    <property type="evidence" value="ECO:0007669"/>
    <property type="project" value="UniProtKB-UniRule"/>
</dbReference>
<evidence type="ECO:0000313" key="8">
    <source>
        <dbReference type="Proteomes" id="UP000288943"/>
    </source>
</evidence>
<accession>A0A410WT37</accession>
<evidence type="ECO:0000313" key="6">
    <source>
        <dbReference type="EMBL" id="MCY9595745.1"/>
    </source>
</evidence>
<dbReference type="EMBL" id="JAMDMJ010000008">
    <property type="protein sequence ID" value="MCY9595745.1"/>
    <property type="molecule type" value="Genomic_DNA"/>
</dbReference>
<dbReference type="PROSITE" id="PS50977">
    <property type="entry name" value="HTH_TETR_2"/>
    <property type="match status" value="1"/>
</dbReference>
<dbReference type="InterPro" id="IPR011075">
    <property type="entry name" value="TetR_C"/>
</dbReference>
<dbReference type="InterPro" id="IPR001647">
    <property type="entry name" value="HTH_TetR"/>
</dbReference>
<evidence type="ECO:0000256" key="2">
    <source>
        <dbReference type="ARBA" id="ARBA00023125"/>
    </source>
</evidence>
<dbReference type="SUPFAM" id="SSF46689">
    <property type="entry name" value="Homeodomain-like"/>
    <property type="match status" value="1"/>
</dbReference>
<dbReference type="RefSeq" id="WP_042229293.1">
    <property type="nucleotide sequence ID" value="NZ_CP026520.1"/>
</dbReference>
<keyword evidence="2 4" id="KW-0238">DNA-binding</keyword>
<reference evidence="7 8" key="1">
    <citation type="submission" date="2018-01" db="EMBL/GenBank/DDBJ databases">
        <title>The whole genome sequencing and assembly of Paenibacillus chitinolyticus KCCM 41400 strain.</title>
        <authorList>
            <person name="Kim J.-Y."/>
            <person name="Park M.-K."/>
            <person name="Lee Y.-J."/>
            <person name="Yi H."/>
            <person name="Bahn Y.-S."/>
            <person name="Kim J.F."/>
            <person name="Lee D.-W."/>
        </authorList>
    </citation>
    <scope>NUCLEOTIDE SEQUENCE [LARGE SCALE GENOMIC DNA]</scope>
    <source>
        <strain evidence="7 8">KCCM 41400</strain>
    </source>
</reference>
<dbReference type="PANTHER" id="PTHR47506:SF1">
    <property type="entry name" value="HTH-TYPE TRANSCRIPTIONAL REGULATOR YJDC"/>
    <property type="match status" value="1"/>
</dbReference>
<name>A0A410WT37_9BACL</name>
<evidence type="ECO:0000313" key="7">
    <source>
        <dbReference type="EMBL" id="QAV17500.1"/>
    </source>
</evidence>
<reference evidence="6 9" key="2">
    <citation type="submission" date="2022-05" db="EMBL/GenBank/DDBJ databases">
        <title>Genome Sequencing of Bee-Associated Microbes.</title>
        <authorList>
            <person name="Dunlap C."/>
        </authorList>
    </citation>
    <scope>NUCLEOTIDE SEQUENCE [LARGE SCALE GENOMIC DNA]</scope>
    <source>
        <strain evidence="6 9">NRRL B-23120</strain>
    </source>
</reference>
<sequence length="193" mass="21784">MVRQREFDEDAALDAAMRLFWEKGYEAASLTELTARMGIQRPSMYAAFGSKKELFEAALRSYTKAHAARVRAKLQSRTSVKDAFRSLFEGIVADEYEGSLNRGCFSINTMVELAPHDEKFEILTREHQLYLSVIFQETIERGIRTGELDAALEARGTAQALLVSLIGLTVMLKSRPDRQFADNTVKTVLTLLR</sequence>
<dbReference type="AlphaFoldDB" id="A0A410WT37"/>
<feature type="DNA-binding region" description="H-T-H motif" evidence="4">
    <location>
        <begin position="29"/>
        <end position="48"/>
    </location>
</feature>
<evidence type="ECO:0000256" key="3">
    <source>
        <dbReference type="ARBA" id="ARBA00023163"/>
    </source>
</evidence>
<dbReference type="Proteomes" id="UP001527202">
    <property type="component" value="Unassembled WGS sequence"/>
</dbReference>
<dbReference type="SUPFAM" id="SSF48498">
    <property type="entry name" value="Tetracyclin repressor-like, C-terminal domain"/>
    <property type="match status" value="1"/>
</dbReference>
<dbReference type="InterPro" id="IPR036271">
    <property type="entry name" value="Tet_transcr_reg_TetR-rel_C_sf"/>
</dbReference>
<dbReference type="EMBL" id="CP026520">
    <property type="protein sequence ID" value="QAV17500.1"/>
    <property type="molecule type" value="Genomic_DNA"/>
</dbReference>
<dbReference type="OrthoDB" id="9795242at2"/>
<proteinExistence type="predicted"/>
<dbReference type="PROSITE" id="PS01081">
    <property type="entry name" value="HTH_TETR_1"/>
    <property type="match status" value="1"/>
</dbReference>
<dbReference type="Proteomes" id="UP000288943">
    <property type="component" value="Chromosome"/>
</dbReference>
<dbReference type="InterPro" id="IPR009057">
    <property type="entry name" value="Homeodomain-like_sf"/>
</dbReference>
<dbReference type="Gene3D" id="1.10.357.10">
    <property type="entry name" value="Tetracycline Repressor, domain 2"/>
    <property type="match status" value="1"/>
</dbReference>
<evidence type="ECO:0000313" key="9">
    <source>
        <dbReference type="Proteomes" id="UP001527202"/>
    </source>
</evidence>
<evidence type="ECO:0000259" key="5">
    <source>
        <dbReference type="PROSITE" id="PS50977"/>
    </source>
</evidence>
<dbReference type="KEGG" id="pchi:PC41400_07410"/>
<keyword evidence="1" id="KW-0805">Transcription regulation</keyword>
<organism evidence="7 8">
    <name type="scientific">Paenibacillus chitinolyticus</name>
    <dbReference type="NCBI Taxonomy" id="79263"/>
    <lineage>
        <taxon>Bacteria</taxon>
        <taxon>Bacillati</taxon>
        <taxon>Bacillota</taxon>
        <taxon>Bacilli</taxon>
        <taxon>Bacillales</taxon>
        <taxon>Paenibacillaceae</taxon>
        <taxon>Paenibacillus</taxon>
    </lineage>
</organism>
<dbReference type="Pfam" id="PF16925">
    <property type="entry name" value="TetR_C_13"/>
    <property type="match status" value="1"/>
</dbReference>
<dbReference type="PANTHER" id="PTHR47506">
    <property type="entry name" value="TRANSCRIPTIONAL REGULATORY PROTEIN"/>
    <property type="match status" value="1"/>
</dbReference>